<dbReference type="AlphaFoldDB" id="A0A6P7QWL3"/>
<reference evidence="4" key="1">
    <citation type="submission" date="2025-08" db="UniProtKB">
        <authorList>
            <consortium name="RefSeq"/>
        </authorList>
    </citation>
    <scope>IDENTIFICATION</scope>
</reference>
<keyword evidence="2" id="KW-0812">Transmembrane</keyword>
<dbReference type="GO" id="GO:0006821">
    <property type="term" value="P:chloride transport"/>
    <property type="evidence" value="ECO:0007669"/>
    <property type="project" value="InterPro"/>
</dbReference>
<dbReference type="KEGG" id="mcal:110293688"/>
<evidence type="ECO:0000256" key="2">
    <source>
        <dbReference type="SAM" id="Phobius"/>
    </source>
</evidence>
<proteinExistence type="predicted"/>
<dbReference type="Pfam" id="PF15462">
    <property type="entry name" value="Barttin"/>
    <property type="match status" value="1"/>
</dbReference>
<feature type="compositionally biased region" description="Basic and acidic residues" evidence="1">
    <location>
        <begin position="163"/>
        <end position="173"/>
    </location>
</feature>
<organism evidence="3 4">
    <name type="scientific">Mus caroli</name>
    <name type="common">Ryukyu mouse</name>
    <name type="synonym">Ricefield mouse</name>
    <dbReference type="NCBI Taxonomy" id="10089"/>
    <lineage>
        <taxon>Eukaryota</taxon>
        <taxon>Metazoa</taxon>
        <taxon>Chordata</taxon>
        <taxon>Craniata</taxon>
        <taxon>Vertebrata</taxon>
        <taxon>Euteleostomi</taxon>
        <taxon>Mammalia</taxon>
        <taxon>Eutheria</taxon>
        <taxon>Euarchontoglires</taxon>
        <taxon>Glires</taxon>
        <taxon>Rodentia</taxon>
        <taxon>Myomorpha</taxon>
        <taxon>Muroidea</taxon>
        <taxon>Muridae</taxon>
        <taxon>Murinae</taxon>
        <taxon>Mus</taxon>
        <taxon>Mus</taxon>
    </lineage>
</organism>
<feature type="region of interest" description="Disordered" evidence="1">
    <location>
        <begin position="163"/>
        <end position="309"/>
    </location>
</feature>
<gene>
    <name evidence="4" type="primary">Bsnd</name>
</gene>
<dbReference type="RefSeq" id="XP_029332737.1">
    <property type="nucleotide sequence ID" value="XM_029476877.1"/>
</dbReference>
<protein>
    <submittedName>
        <fullName evidence="4">Barttin</fullName>
    </submittedName>
</protein>
<keyword evidence="2" id="KW-0472">Membrane</keyword>
<evidence type="ECO:0000313" key="4">
    <source>
        <dbReference type="RefSeq" id="XP_029332737.1"/>
    </source>
</evidence>
<dbReference type="Proteomes" id="UP000515126">
    <property type="component" value="Chromosome 4"/>
</dbReference>
<feature type="region of interest" description="Disordered" evidence="1">
    <location>
        <begin position="137"/>
        <end position="156"/>
    </location>
</feature>
<dbReference type="GO" id="GO:0016323">
    <property type="term" value="C:basolateral plasma membrane"/>
    <property type="evidence" value="ECO:0007669"/>
    <property type="project" value="TreeGrafter"/>
</dbReference>
<sequence>MADEKTFRIGFIVLGLFLLSLGTFLMSHDRPQVYGTFYAMGSVMVIGGVIWSMCQCYPKITFVPADSDFQGILSPKALSLLETGLSEVKRPSPQAPYVRLWEEAAYDQSLPDFTHIQMKVMGYSEDPRPLLAPELKTGASSVREGEPRTAQAWMEAPVVVHRGSDENEGEKSHSQSSSSVGPQGSAPLASFHDDLDVGSSEGGSLHPSPDRDEPHRQVPWASRGPLDRFSDFALIDDTPTSEDTVLDGQAREAALPSKQRWSLRMKGETVQARAEEPEQEEEDLYYGLPDSPGDPLPDKELGFEPDIQG</sequence>
<feature type="compositionally biased region" description="Low complexity" evidence="1">
    <location>
        <begin position="174"/>
        <end position="185"/>
    </location>
</feature>
<evidence type="ECO:0000313" key="3">
    <source>
        <dbReference type="Proteomes" id="UP000515126"/>
    </source>
</evidence>
<feature type="transmembrane region" description="Helical" evidence="2">
    <location>
        <begin position="6"/>
        <end position="26"/>
    </location>
</feature>
<dbReference type="PANTHER" id="PTHR28399:SF1">
    <property type="entry name" value="BARTTIN"/>
    <property type="match status" value="1"/>
</dbReference>
<keyword evidence="3" id="KW-1185">Reference proteome</keyword>
<dbReference type="GO" id="GO:0017081">
    <property type="term" value="F:chloride channel regulator activity"/>
    <property type="evidence" value="ECO:0007669"/>
    <property type="project" value="TreeGrafter"/>
</dbReference>
<dbReference type="PANTHER" id="PTHR28399">
    <property type="entry name" value="BARTTIN"/>
    <property type="match status" value="1"/>
</dbReference>
<dbReference type="GeneID" id="110293688"/>
<keyword evidence="2" id="KW-1133">Transmembrane helix</keyword>
<feature type="transmembrane region" description="Helical" evidence="2">
    <location>
        <begin position="33"/>
        <end position="53"/>
    </location>
</feature>
<evidence type="ECO:0000256" key="1">
    <source>
        <dbReference type="SAM" id="MobiDB-lite"/>
    </source>
</evidence>
<dbReference type="InterPro" id="IPR029181">
    <property type="entry name" value="Barttin"/>
</dbReference>
<dbReference type="CTD" id="7809"/>
<name>A0A6P7QWL3_MUSCR</name>
<accession>A0A6P7QWL3</accession>